<proteinExistence type="predicted"/>
<gene>
    <name evidence="1" type="primary">MDR1</name>
    <name evidence="1" type="ORF">LOY88_004380</name>
</gene>
<sequence>MNILVAPSGFKESLEPEAAADCIETGILRVVPDAIIRKVPLFDGGEGFARGLVRATGGEHKRLTVTGPVRDPVSASYGFLGGIGPRTAVIEIAEAAGLRLVPKGRRDPTKTTSYGVGELIAASLDEGAERVLIGCGDSGTSDGGVGMCQALGARFLNRDGSELGRANGGESLKNLASIDLSGIHPRIKEVQINVLCNWKNILCGPKGVARVYGPQKGATAAQVDQLDTALGTYAAVVQATIGVSVAMMPGGGASGGLGTGFVLMGGTLRPRFEAIMEYFGIEELFGECDLVITAEGGIDYQTPQGKIPGEIALRAKKRGIPVIAIAGTIGTNATVNYSAGIDAFTSMVQGPTTLEDAVANAPVLLSESAESAMRMVMIGRHLGMRTDDTVHSGWLGGAERRKSLVDAVRRGKQFCVKPYKDRDDDMRPMGTMGLGKLNVTQMYQALWIEAQFSISGLRLQCSFPPSDAVTEHSKHPNEKHRPESPTTPPSDLSSDESNEPIYEAIRTLSEHNYGADNAQVASILSRSPSRQRADSTQLERRDTLAGVEIGDPVLNPTMPEFDFYKWARMFMKLMEDDGIKKPRTGVTFKNLRVSGSGSAVHYQSTVLSPLMAPLRLREYLGKKSEKVILNDFNGMLSAGEMLIVLGRPGSGCSTLLKTLSGELAGLKKGKDSVIHYNGVPQRIFSKEFRGEATYSAEDEKHFPHLTVGQTLEFAAAARTPSLRVMGVPRKTFVKHITKVVMSIYGLSHTRNTKVGDDYVRGVSGGERKRVSIAELSLSGSQLVCWDNSTRGLDAATALEFTRALKISSHVGGMTQVLAIYQASQAIYDMFDKVIVLYEGRQIYFGPAKLARQYFEDMGWLCPPRQTTGDFLTSVTNPQERRARQGFEGKVPRTALEFEQHWHKSRAFVDLQDAIQRNEGEYPIVSEALAEQRQAHQQAQAKHVPKKSPYTVNIFMQLKLCMVRAYQRMWGEKASTVAAIISHVVMSLIIGSIFFGTPDTTSSFFAKGSILFFAILLNGLMSITEINGIIYTRADTDLDIDVQRPIVAKHVSFAFYHAYAEAMAGVVADIPIKFVMATVFNVILYFLGGLIREPAQFFIFFLFTFITMLVMSAIFRTLAAATKTVSQALAYAGVMILAIVIYTGFTIQRSYMHPWFKWISWINPVAYAFEAILVNEIHNQRYGCSVLVPPYGTGTNFDCAVAGAVPGERTVSGDSWVKSSYGYSYTHLWRNLGILFGFMFFFYGLYFLATEFNLSNQSTAEYLIFRRGYAPKQTVHQDEENDTSVLQRDHEDPVNFNTNENNPGEKVANVIPPQKDIFTWRNVVYDISIKGEPRRLLDNISGWVQPGTLTALMGVSGAGKTTLLDALAQRTTTGVITGDMFVNGKPLDASFQRKTGYVQQQDLHLETTTVREALRFSAMLRQPRSVSKAEKYAYVEKVIEMLSMEEFSEAVVGNPGEGLNVEQRKLLTIGVELAAKPALLLFLDEPTSGLDSQSGQTVYFGDIGDNSRTLLDYFEAHGAVPCGPNDNPAEYMLDIVGAGPSGTSKQDWPAVWNASKESKRIQEKIDQIHAEMKTKGLPGELTDASGKFAMPFKDQVYYVTVRVFQQYWRTPSYIWGKMILGAMAAVFIGFSFYMQNSSIAGLQNSLFSIFMLMTIFSTLVQQIMPRFVTQRSLFEVRERPSRVYSWQAFIIANMIVEIPYQIFLGVIVWAALYYPVFGIHQSSERQGLFVIYSVQFFIFASTFAQMVIAGLPDAQTAGSIATTLFSLMLTFNGVLQTPKALPGFWIFMWRVSPLTYIVGGLAATVLHGRVVHCARNELAIFDPPPGITCGQYLERYFSLGAPGQLYNPSAIKSCEYCSLSSGDQFLAGSEISWNQRWRNFCLGWAYIGFNVLATVVLYYVFRVSRPAGKTSPKRWLRLAKYYVQVMGNWVRSIFARRMEKTPRGKEHICDRIY</sequence>
<protein>
    <submittedName>
        <fullName evidence="1">GTPase-activating protein</fullName>
    </submittedName>
</protein>
<organism evidence="1">
    <name type="scientific">Ophidiomyces ophidiicola</name>
    <dbReference type="NCBI Taxonomy" id="1387563"/>
    <lineage>
        <taxon>Eukaryota</taxon>
        <taxon>Fungi</taxon>
        <taxon>Dikarya</taxon>
        <taxon>Ascomycota</taxon>
        <taxon>Pezizomycotina</taxon>
        <taxon>Eurotiomycetes</taxon>
        <taxon>Eurotiomycetidae</taxon>
        <taxon>Onygenales</taxon>
        <taxon>Onygenaceae</taxon>
        <taxon>Ophidiomyces</taxon>
    </lineage>
</organism>
<name>A0ACB8UUK9_9EURO</name>
<dbReference type="EMBL" id="JALBCA010000065">
    <property type="protein sequence ID" value="KAI2384957.1"/>
    <property type="molecule type" value="Genomic_DNA"/>
</dbReference>
<comment type="caution">
    <text evidence="1">The sequence shown here is derived from an EMBL/GenBank/DDBJ whole genome shotgun (WGS) entry which is preliminary data.</text>
</comment>
<accession>A0ACB8UUK9</accession>
<evidence type="ECO:0000313" key="1">
    <source>
        <dbReference type="EMBL" id="KAI2384957.1"/>
    </source>
</evidence>
<reference evidence="1" key="1">
    <citation type="journal article" date="2022" name="bioRxiv">
        <title>Population genetic analysis of Ophidiomyces ophidiicola, the causative agent of snake fungal disease, indicates recent introductions to the USA.</title>
        <authorList>
            <person name="Ladner J.T."/>
            <person name="Palmer J.M."/>
            <person name="Ettinger C.L."/>
            <person name="Stajich J.E."/>
            <person name="Farrell T.M."/>
            <person name="Glorioso B.M."/>
            <person name="Lawson B."/>
            <person name="Price S.J."/>
            <person name="Stengle A.G."/>
            <person name="Grear D.A."/>
            <person name="Lorch J.M."/>
        </authorList>
    </citation>
    <scope>NUCLEOTIDE SEQUENCE</scope>
    <source>
        <strain evidence="1">NWHC 24266-5</strain>
    </source>
</reference>